<comment type="caution">
    <text evidence="12">The sequence shown here is derived from an EMBL/GenBank/DDBJ whole genome shotgun (WGS) entry which is preliminary data.</text>
</comment>
<keyword evidence="4" id="KW-0479">Metal-binding</keyword>
<keyword evidence="6" id="KW-1133">Transmembrane helix</keyword>
<evidence type="ECO:0000259" key="11">
    <source>
        <dbReference type="Pfam" id="PF02453"/>
    </source>
</evidence>
<proteinExistence type="predicted"/>
<keyword evidence="5" id="KW-0256">Endoplasmic reticulum</keyword>
<evidence type="ECO:0000256" key="4">
    <source>
        <dbReference type="ARBA" id="ARBA00022723"/>
    </source>
</evidence>
<dbReference type="SUPFAM" id="SSF51905">
    <property type="entry name" value="FAD/NAD(P)-binding domain"/>
    <property type="match status" value="1"/>
</dbReference>
<dbReference type="Pfam" id="PF12831">
    <property type="entry name" value="FAD_oxidored"/>
    <property type="match status" value="1"/>
</dbReference>
<evidence type="ECO:0000256" key="10">
    <source>
        <dbReference type="ARBA" id="ARBA00023136"/>
    </source>
</evidence>
<dbReference type="InterPro" id="IPR039650">
    <property type="entry name" value="HdrA-like"/>
</dbReference>
<evidence type="ECO:0000256" key="2">
    <source>
        <dbReference type="ARBA" id="ARBA00022485"/>
    </source>
</evidence>
<keyword evidence="2" id="KW-0004">4Fe-4S</keyword>
<evidence type="ECO:0000313" key="12">
    <source>
        <dbReference type="EMBL" id="KAK5996246.1"/>
    </source>
</evidence>
<dbReference type="EMBL" id="JAVFKD010000004">
    <property type="protein sequence ID" value="KAK5996246.1"/>
    <property type="molecule type" value="Genomic_DNA"/>
</dbReference>
<keyword evidence="9" id="KW-0411">Iron-sulfur</keyword>
<evidence type="ECO:0000256" key="1">
    <source>
        <dbReference type="ARBA" id="ARBA00004477"/>
    </source>
</evidence>
<keyword evidence="10" id="KW-0472">Membrane</keyword>
<evidence type="ECO:0000313" key="13">
    <source>
        <dbReference type="Proteomes" id="UP001338125"/>
    </source>
</evidence>
<evidence type="ECO:0000256" key="6">
    <source>
        <dbReference type="ARBA" id="ARBA00022989"/>
    </source>
</evidence>
<dbReference type="Pfam" id="PF02453">
    <property type="entry name" value="Reticulon"/>
    <property type="match status" value="1"/>
</dbReference>
<reference evidence="12 13" key="1">
    <citation type="submission" date="2024-01" db="EMBL/GenBank/DDBJ databases">
        <title>Complete genome of Cladobotryum mycophilum ATHUM6906.</title>
        <authorList>
            <person name="Christinaki A.C."/>
            <person name="Myridakis A.I."/>
            <person name="Kouvelis V.N."/>
        </authorList>
    </citation>
    <scope>NUCLEOTIDE SEQUENCE [LARGE SCALE GENOMIC DNA]</scope>
    <source>
        <strain evidence="12 13">ATHUM6906</strain>
    </source>
</reference>
<dbReference type="InterPro" id="IPR036188">
    <property type="entry name" value="FAD/NAD-bd_sf"/>
</dbReference>
<keyword evidence="7" id="KW-0560">Oxidoreductase</keyword>
<accession>A0ABR0SWY7</accession>
<dbReference type="Proteomes" id="UP001338125">
    <property type="component" value="Unassembled WGS sequence"/>
</dbReference>
<dbReference type="PANTHER" id="PTHR43498:SF1">
    <property type="entry name" value="COB--COM HETERODISULFIDE REDUCTASE IRON-SULFUR SUBUNIT A"/>
    <property type="match status" value="1"/>
</dbReference>
<dbReference type="PANTHER" id="PTHR43498">
    <property type="entry name" value="FERREDOXIN:COB-COM HETERODISULFIDE REDUCTASE SUBUNIT A"/>
    <property type="match status" value="1"/>
</dbReference>
<evidence type="ECO:0000256" key="3">
    <source>
        <dbReference type="ARBA" id="ARBA00022692"/>
    </source>
</evidence>
<comment type="subcellular location">
    <subcellularLocation>
        <location evidence="1">Endoplasmic reticulum membrane</location>
        <topology evidence="1">Multi-pass membrane protein</topology>
    </subcellularLocation>
</comment>
<evidence type="ECO:0000256" key="7">
    <source>
        <dbReference type="ARBA" id="ARBA00023002"/>
    </source>
</evidence>
<dbReference type="InterPro" id="IPR003388">
    <property type="entry name" value="Reticulon"/>
</dbReference>
<evidence type="ECO:0000256" key="9">
    <source>
        <dbReference type="ARBA" id="ARBA00023014"/>
    </source>
</evidence>
<keyword evidence="13" id="KW-1185">Reference proteome</keyword>
<name>A0ABR0SWY7_9HYPO</name>
<keyword evidence="8" id="KW-0408">Iron</keyword>
<keyword evidence="3" id="KW-0812">Transmembrane</keyword>
<protein>
    <recommendedName>
        <fullName evidence="11">Reticulon domain-containing protein</fullName>
    </recommendedName>
</protein>
<feature type="domain" description="Reticulon" evidence="11">
    <location>
        <begin position="581"/>
        <end position="724"/>
    </location>
</feature>
<dbReference type="Gene3D" id="3.50.50.60">
    <property type="entry name" value="FAD/NAD(P)-binding domain"/>
    <property type="match status" value="1"/>
</dbReference>
<sequence>MSPSPKLLVEAESFDDFGGWVMDSQFELEMGSPYLLAHGNGIPVKDAITTIDIPQEGSYNIWVRAKDWVASHHPGRFNVIISGITLDTVFGANSQDWMWQFGGRMQLAKGPTKVALHDLSGFCGRCDAIFFSIDDTPPPAAVNETQRAWRRRLRGLPSEPVEVGTFDVIVVGGGMPGTIAALTAARLGERVALVQDRPFLGGNASPEIGLRPRGTTGHVVDEVYERRANGELIGQQLLEADSHATVFTEHTVYSAVTANSKIVSVDARDARSGREIRLSATTFIDCSGKAILGLYSGATTLFGRESRDEYGESLAPPQSDKMHHGNTIFFPGQVWSRKWPWSLCGPPDYVPDPAIRRRMATPMTHFWEYGQWLDPYRQGEHIRDHLLRAIYGTFFNVKNMEPKKYAHLELDFVAFVPAQGGFRRYKGDYVLSENDIRSHISFPDAVVQNEGAFCLHIPGHKAYDFRLLDWKWDERDGKPYDVPFRSLYSANIDNLMMAGKHISCTHVASSNTKFMGNGGQHAIATAAAAHLCKKYKTTPEDFASAVQKSLHNARHPNNGDEQGEVGPLKEIIYHQDGPYKFISWDDPIRTLSSYIGALSILFMAHYIPLTQMALKAGAIILGVMSVTEYVSRLFGSDTLLARLRPKEYRKIPESTLNAVLKDIHDLVQGFVVHFQRIIFVQDLDKTFAAFLGITAFYWTIKIVNPFWLVVLSLSSVYIVSLVNSSRSGEVTHDAMVHAKGLANKAVENGSAIAQEGKATAEELSSKVKESAMSKE</sequence>
<evidence type="ECO:0000256" key="5">
    <source>
        <dbReference type="ARBA" id="ARBA00022824"/>
    </source>
</evidence>
<gene>
    <name evidence="12" type="ORF">PT974_04678</name>
</gene>
<evidence type="ECO:0000256" key="8">
    <source>
        <dbReference type="ARBA" id="ARBA00023004"/>
    </source>
</evidence>
<organism evidence="12 13">
    <name type="scientific">Cladobotryum mycophilum</name>
    <dbReference type="NCBI Taxonomy" id="491253"/>
    <lineage>
        <taxon>Eukaryota</taxon>
        <taxon>Fungi</taxon>
        <taxon>Dikarya</taxon>
        <taxon>Ascomycota</taxon>
        <taxon>Pezizomycotina</taxon>
        <taxon>Sordariomycetes</taxon>
        <taxon>Hypocreomycetidae</taxon>
        <taxon>Hypocreales</taxon>
        <taxon>Hypocreaceae</taxon>
        <taxon>Cladobotryum</taxon>
    </lineage>
</organism>